<evidence type="ECO:0000313" key="3">
    <source>
        <dbReference type="Proteomes" id="UP000008022"/>
    </source>
</evidence>
<evidence type="ECO:0000313" key="2">
    <source>
        <dbReference type="EnsemblPlants" id="ORUFI10G19630.1"/>
    </source>
</evidence>
<feature type="region of interest" description="Disordered" evidence="1">
    <location>
        <begin position="36"/>
        <end position="126"/>
    </location>
</feature>
<feature type="compositionally biased region" description="Basic residues" evidence="1">
    <location>
        <begin position="235"/>
        <end position="249"/>
    </location>
</feature>
<dbReference type="HOGENOM" id="CLU_1075994_0_0_1"/>
<accession>A0A0E0R2F8</accession>
<name>A0A0E0R2F8_ORYRU</name>
<dbReference type="AlphaFoldDB" id="A0A0E0R2F8"/>
<proteinExistence type="predicted"/>
<protein>
    <submittedName>
        <fullName evidence="2">Uncharacterized protein</fullName>
    </submittedName>
</protein>
<keyword evidence="3" id="KW-1185">Reference proteome</keyword>
<dbReference type="Gramene" id="ORUFI10G19630.1">
    <property type="protein sequence ID" value="ORUFI10G19630.1"/>
    <property type="gene ID" value="ORUFI10G19630"/>
</dbReference>
<feature type="compositionally biased region" description="Basic and acidic residues" evidence="1">
    <location>
        <begin position="250"/>
        <end position="259"/>
    </location>
</feature>
<dbReference type="EnsemblPlants" id="ORUFI10G19630.1">
    <property type="protein sequence ID" value="ORUFI10G19630.1"/>
    <property type="gene ID" value="ORUFI10G19630"/>
</dbReference>
<feature type="compositionally biased region" description="Low complexity" evidence="1">
    <location>
        <begin position="87"/>
        <end position="96"/>
    </location>
</feature>
<reference evidence="2" key="2">
    <citation type="submission" date="2015-06" db="UniProtKB">
        <authorList>
            <consortium name="EnsemblPlants"/>
        </authorList>
    </citation>
    <scope>IDENTIFICATION</scope>
</reference>
<dbReference type="Proteomes" id="UP000008022">
    <property type="component" value="Unassembled WGS sequence"/>
</dbReference>
<evidence type="ECO:0000256" key="1">
    <source>
        <dbReference type="SAM" id="MobiDB-lite"/>
    </source>
</evidence>
<organism evidence="2 3">
    <name type="scientific">Oryza rufipogon</name>
    <name type="common">Brownbeard rice</name>
    <name type="synonym">Asian wild rice</name>
    <dbReference type="NCBI Taxonomy" id="4529"/>
    <lineage>
        <taxon>Eukaryota</taxon>
        <taxon>Viridiplantae</taxon>
        <taxon>Streptophyta</taxon>
        <taxon>Embryophyta</taxon>
        <taxon>Tracheophyta</taxon>
        <taxon>Spermatophyta</taxon>
        <taxon>Magnoliopsida</taxon>
        <taxon>Liliopsida</taxon>
        <taxon>Poales</taxon>
        <taxon>Poaceae</taxon>
        <taxon>BOP clade</taxon>
        <taxon>Oryzoideae</taxon>
        <taxon>Oryzeae</taxon>
        <taxon>Oryzinae</taxon>
        <taxon>Oryza</taxon>
    </lineage>
</organism>
<reference evidence="3" key="1">
    <citation type="submission" date="2013-06" db="EMBL/GenBank/DDBJ databases">
        <authorList>
            <person name="Zhao Q."/>
        </authorList>
    </citation>
    <scope>NUCLEOTIDE SEQUENCE</scope>
    <source>
        <strain evidence="3">cv. W1943</strain>
    </source>
</reference>
<feature type="region of interest" description="Disordered" evidence="1">
    <location>
        <begin position="218"/>
        <end position="259"/>
    </location>
</feature>
<sequence length="259" mass="28245">MAGASSNPIHSLLRPSPRCRCRRWRCGGPRVAKTREWHWSGDSGVRARAKAATAACVQGPERRQRRRSRPPWKVGRREEENGPRETAASSPSSASPPSAPPPHYPPLRSTPSLPATTHPPLPFSRRAHERIRAVRLATGLTSASSRRWQHPTVASSAPAATALKVGGAARAGEAVVPLMDAVSVPSRPTTTRPHGSWEASVSSILLLSNKFAWMMARPRRRGTRGAGALRASSAPRRRRSSSRPCRRAKGREEREGEED</sequence>